<protein>
    <submittedName>
        <fullName evidence="1">GxxExxY protein</fullName>
    </submittedName>
</protein>
<organism evidence="1 2">
    <name type="scientific">Rhodohalobacter barkolensis</name>
    <dbReference type="NCBI Taxonomy" id="2053187"/>
    <lineage>
        <taxon>Bacteria</taxon>
        <taxon>Pseudomonadati</taxon>
        <taxon>Balneolota</taxon>
        <taxon>Balneolia</taxon>
        <taxon>Balneolales</taxon>
        <taxon>Balneolaceae</taxon>
        <taxon>Rhodohalobacter</taxon>
    </lineage>
</organism>
<evidence type="ECO:0000313" key="1">
    <source>
        <dbReference type="EMBL" id="PKD44635.1"/>
    </source>
</evidence>
<dbReference type="InterPro" id="IPR026350">
    <property type="entry name" value="GxxExxY"/>
</dbReference>
<comment type="caution">
    <text evidence="1">The sequence shown here is derived from an EMBL/GenBank/DDBJ whole genome shotgun (WGS) entry which is preliminary data.</text>
</comment>
<dbReference type="RefSeq" id="WP_101071926.1">
    <property type="nucleotide sequence ID" value="NZ_PISP01000001.1"/>
</dbReference>
<dbReference type="AlphaFoldDB" id="A0A2N0VKB5"/>
<evidence type="ECO:0000313" key="2">
    <source>
        <dbReference type="Proteomes" id="UP000233398"/>
    </source>
</evidence>
<dbReference type="Pfam" id="PF13366">
    <property type="entry name" value="PDDEXK_3"/>
    <property type="match status" value="1"/>
</dbReference>
<dbReference type="OrthoDB" id="1119698at2"/>
<name>A0A2N0VKB5_9BACT</name>
<keyword evidence="2" id="KW-1185">Reference proteome</keyword>
<dbReference type="EMBL" id="PISP01000001">
    <property type="protein sequence ID" value="PKD44635.1"/>
    <property type="molecule type" value="Genomic_DNA"/>
</dbReference>
<gene>
    <name evidence="1" type="ORF">CWD77_04010</name>
</gene>
<sequence>MKQNQITHNILNAAYRVHTELGPGLLESAYENCLAYELREDGIYVETQKPLPLVYKEVKLECGYRVDLFVENEVVVEIKAADGINDLHLAQTLTYLKLLNKEVGLILNFNVRSLKEGIKRVINSL</sequence>
<proteinExistence type="predicted"/>
<dbReference type="Proteomes" id="UP000233398">
    <property type="component" value="Unassembled WGS sequence"/>
</dbReference>
<accession>A0A2N0VKB5</accession>
<reference evidence="1 2" key="1">
    <citation type="submission" date="2017-11" db="EMBL/GenBank/DDBJ databases">
        <title>Rhodohalobacter 15182 sp. nov., isolated from a salt lake.</title>
        <authorList>
            <person name="Han S."/>
        </authorList>
    </citation>
    <scope>NUCLEOTIDE SEQUENCE [LARGE SCALE GENOMIC DNA]</scope>
    <source>
        <strain evidence="1 2">15182</strain>
    </source>
</reference>
<dbReference type="NCBIfam" id="TIGR04256">
    <property type="entry name" value="GxxExxY"/>
    <property type="match status" value="1"/>
</dbReference>